<evidence type="ECO:0000256" key="1">
    <source>
        <dbReference type="ARBA" id="ARBA00006484"/>
    </source>
</evidence>
<dbReference type="InterPro" id="IPR036291">
    <property type="entry name" value="NAD(P)-bd_dom_sf"/>
</dbReference>
<dbReference type="InterPro" id="IPR051468">
    <property type="entry name" value="Fungal_SecMetab_SDRs"/>
</dbReference>
<comment type="similarity">
    <text evidence="1">Belongs to the short-chain dehydrogenases/reductases (SDR) family.</text>
</comment>
<evidence type="ECO:0000313" key="2">
    <source>
        <dbReference type="EMBL" id="KAK3694402.1"/>
    </source>
</evidence>
<reference evidence="2" key="1">
    <citation type="journal article" date="2023" name="Mol. Phylogenet. Evol.">
        <title>Genome-scale phylogeny and comparative genomics of the fungal order Sordariales.</title>
        <authorList>
            <person name="Hensen N."/>
            <person name="Bonometti L."/>
            <person name="Westerberg I."/>
            <person name="Brannstrom I.O."/>
            <person name="Guillou S."/>
            <person name="Cros-Aarteil S."/>
            <person name="Calhoun S."/>
            <person name="Haridas S."/>
            <person name="Kuo A."/>
            <person name="Mondo S."/>
            <person name="Pangilinan J."/>
            <person name="Riley R."/>
            <person name="LaButti K."/>
            <person name="Andreopoulos B."/>
            <person name="Lipzen A."/>
            <person name="Chen C."/>
            <person name="Yan M."/>
            <person name="Daum C."/>
            <person name="Ng V."/>
            <person name="Clum A."/>
            <person name="Steindorff A."/>
            <person name="Ohm R.A."/>
            <person name="Martin F."/>
            <person name="Silar P."/>
            <person name="Natvig D.O."/>
            <person name="Lalanne C."/>
            <person name="Gautier V."/>
            <person name="Ament-Velasquez S.L."/>
            <person name="Kruys A."/>
            <person name="Hutchinson M.I."/>
            <person name="Powell A.J."/>
            <person name="Barry K."/>
            <person name="Miller A.N."/>
            <person name="Grigoriev I.V."/>
            <person name="Debuchy R."/>
            <person name="Gladieux P."/>
            <person name="Hiltunen Thoren M."/>
            <person name="Johannesson H."/>
        </authorList>
    </citation>
    <scope>NUCLEOTIDE SEQUENCE</scope>
    <source>
        <strain evidence="2">CBS 314.62</strain>
    </source>
</reference>
<organism evidence="2 3">
    <name type="scientific">Podospora appendiculata</name>
    <dbReference type="NCBI Taxonomy" id="314037"/>
    <lineage>
        <taxon>Eukaryota</taxon>
        <taxon>Fungi</taxon>
        <taxon>Dikarya</taxon>
        <taxon>Ascomycota</taxon>
        <taxon>Pezizomycotina</taxon>
        <taxon>Sordariomycetes</taxon>
        <taxon>Sordariomycetidae</taxon>
        <taxon>Sordariales</taxon>
        <taxon>Podosporaceae</taxon>
        <taxon>Podospora</taxon>
    </lineage>
</organism>
<reference evidence="2" key="2">
    <citation type="submission" date="2023-06" db="EMBL/GenBank/DDBJ databases">
        <authorList>
            <consortium name="Lawrence Berkeley National Laboratory"/>
            <person name="Haridas S."/>
            <person name="Hensen N."/>
            <person name="Bonometti L."/>
            <person name="Westerberg I."/>
            <person name="Brannstrom I.O."/>
            <person name="Guillou S."/>
            <person name="Cros-Aarteil S."/>
            <person name="Calhoun S."/>
            <person name="Kuo A."/>
            <person name="Mondo S."/>
            <person name="Pangilinan J."/>
            <person name="Riley R."/>
            <person name="Labutti K."/>
            <person name="Andreopoulos B."/>
            <person name="Lipzen A."/>
            <person name="Chen C."/>
            <person name="Yanf M."/>
            <person name="Daum C."/>
            <person name="Ng V."/>
            <person name="Clum A."/>
            <person name="Steindorff A."/>
            <person name="Ohm R."/>
            <person name="Martin F."/>
            <person name="Silar P."/>
            <person name="Natvig D."/>
            <person name="Lalanne C."/>
            <person name="Gautier V."/>
            <person name="Ament-Velasquez S.L."/>
            <person name="Kruys A."/>
            <person name="Hutchinson M.I."/>
            <person name="Powell A.J."/>
            <person name="Barry K."/>
            <person name="Miller A.N."/>
            <person name="Grigoriev I.V."/>
            <person name="Debuchy R."/>
            <person name="Gladieux P."/>
            <person name="Thoren M.H."/>
            <person name="Johannesson H."/>
        </authorList>
    </citation>
    <scope>NUCLEOTIDE SEQUENCE</scope>
    <source>
        <strain evidence="2">CBS 314.62</strain>
    </source>
</reference>
<comment type="caution">
    <text evidence="2">The sequence shown here is derived from an EMBL/GenBank/DDBJ whole genome shotgun (WGS) entry which is preliminary data.</text>
</comment>
<sequence>MLGPHRKDSHPTVLVIAADRGIGRGLARAFKARGWCVIATVEPGNAETPFVQLLKIDEGGLLMEMDYTDEESIEEVTNKIAEHDTYSLDVVVNCAGLEEAPAYSGHLYEGEPNLLERIQTMVAVPILITKRFMPHLMKEDGPVPKTLVYVMPNPRTAADATPSKQPEMFCHSMARSSVLAQAKALDSRNREHGIRVNTLLLETAGADEGDVLNESSISMVRLIESMTPEMSGTFINWTGDPVY</sequence>
<dbReference type="Proteomes" id="UP001270362">
    <property type="component" value="Unassembled WGS sequence"/>
</dbReference>
<dbReference type="AlphaFoldDB" id="A0AAE0XK40"/>
<dbReference type="PANTHER" id="PTHR43544:SF12">
    <property type="entry name" value="NAD(P)-BINDING ROSSMANN-FOLD SUPERFAMILY PROTEIN"/>
    <property type="match status" value="1"/>
</dbReference>
<keyword evidence="3" id="KW-1185">Reference proteome</keyword>
<accession>A0AAE0XK40</accession>
<dbReference type="EMBL" id="JAULSO010000001">
    <property type="protein sequence ID" value="KAK3694402.1"/>
    <property type="molecule type" value="Genomic_DNA"/>
</dbReference>
<dbReference type="GO" id="GO:0016491">
    <property type="term" value="F:oxidoreductase activity"/>
    <property type="evidence" value="ECO:0007669"/>
    <property type="project" value="TreeGrafter"/>
</dbReference>
<evidence type="ECO:0000313" key="3">
    <source>
        <dbReference type="Proteomes" id="UP001270362"/>
    </source>
</evidence>
<name>A0AAE0XK40_9PEZI</name>
<dbReference type="GO" id="GO:0005737">
    <property type="term" value="C:cytoplasm"/>
    <property type="evidence" value="ECO:0007669"/>
    <property type="project" value="TreeGrafter"/>
</dbReference>
<dbReference type="SUPFAM" id="SSF51735">
    <property type="entry name" value="NAD(P)-binding Rossmann-fold domains"/>
    <property type="match status" value="1"/>
</dbReference>
<dbReference type="InterPro" id="IPR002347">
    <property type="entry name" value="SDR_fam"/>
</dbReference>
<protein>
    <submittedName>
        <fullName evidence="2">Uncharacterized protein</fullName>
    </submittedName>
</protein>
<proteinExistence type="inferred from homology"/>
<gene>
    <name evidence="2" type="ORF">B0T22DRAFT_477154</name>
</gene>
<dbReference type="Pfam" id="PF13561">
    <property type="entry name" value="adh_short_C2"/>
    <property type="match status" value="1"/>
</dbReference>
<dbReference type="Gene3D" id="3.40.50.720">
    <property type="entry name" value="NAD(P)-binding Rossmann-like Domain"/>
    <property type="match status" value="1"/>
</dbReference>
<dbReference type="PANTHER" id="PTHR43544">
    <property type="entry name" value="SHORT-CHAIN DEHYDROGENASE/REDUCTASE"/>
    <property type="match status" value="1"/>
</dbReference>